<dbReference type="SUPFAM" id="SSF49879">
    <property type="entry name" value="SMAD/FHA domain"/>
    <property type="match status" value="1"/>
</dbReference>
<dbReference type="InterPro" id="IPR008984">
    <property type="entry name" value="SMAD_FHA_dom_sf"/>
</dbReference>
<dbReference type="PANTHER" id="PTHR46573">
    <property type="entry name" value="WD REPEAT, SAM AND U-BOX DOMAIN-CONTAINING PROTEIN 1"/>
    <property type="match status" value="1"/>
</dbReference>
<dbReference type="PANTHER" id="PTHR46573:SF1">
    <property type="entry name" value="WD REPEAT, SAM AND U-BOX DOMAIN-CONTAINING PROTEIN 1"/>
    <property type="match status" value="1"/>
</dbReference>
<dbReference type="InterPro" id="IPR052085">
    <property type="entry name" value="WD-SAM-U-box"/>
</dbReference>
<comment type="caution">
    <text evidence="2">The sequence shown here is derived from an EMBL/GenBank/DDBJ whole genome shotgun (WGS) entry which is preliminary data.</text>
</comment>
<sequence>MPPVTRRSAASEALRMPGAGLAPSEVTSPVCHLRPVGDSSLGFTLLPNETKVLGRRDMESMISRMTRRAAHKAKHLSRKQLQVSFNAQAGSCTVKWIGHSHESLLQRASSGAPVLIRRETLELEAGDILWLHAYYSPFNTLWKPGGCAPGFVVDLPPVVERQRAQMQKLAREALLRVAASRVATVDEVRDAIERAQALHIPEQPTAGAIAGDYGPARARLATLLRAQRKRRRSLGLEDLSPPADYLCPVTREVMKNPVVASDGHSYEREVLEQVLRSDSRSPLTREVLHPFFFANLNLKKRILDFEDEAEQFARCGQKALRLTRANGADQRVPR</sequence>
<accession>A0AB34J101</accession>
<dbReference type="InterPro" id="IPR013083">
    <property type="entry name" value="Znf_RING/FYVE/PHD"/>
</dbReference>
<feature type="domain" description="U-box" evidence="1">
    <location>
        <begin position="240"/>
        <end position="312"/>
    </location>
</feature>
<protein>
    <recommendedName>
        <fullName evidence="1">U-box domain-containing protein</fullName>
    </recommendedName>
</protein>
<evidence type="ECO:0000313" key="2">
    <source>
        <dbReference type="EMBL" id="KAL1510596.1"/>
    </source>
</evidence>
<dbReference type="Gene3D" id="3.30.40.10">
    <property type="entry name" value="Zinc/RING finger domain, C3HC4 (zinc finger)"/>
    <property type="match status" value="1"/>
</dbReference>
<dbReference type="SMART" id="SM00504">
    <property type="entry name" value="Ubox"/>
    <property type="match status" value="1"/>
</dbReference>
<dbReference type="SUPFAM" id="SSF57850">
    <property type="entry name" value="RING/U-box"/>
    <property type="match status" value="1"/>
</dbReference>
<dbReference type="Proteomes" id="UP001515480">
    <property type="component" value="Unassembled WGS sequence"/>
</dbReference>
<dbReference type="Pfam" id="PF04564">
    <property type="entry name" value="U-box"/>
    <property type="match status" value="1"/>
</dbReference>
<evidence type="ECO:0000259" key="1">
    <source>
        <dbReference type="PROSITE" id="PS51698"/>
    </source>
</evidence>
<proteinExistence type="predicted"/>
<name>A0AB34J101_PRYPA</name>
<dbReference type="InterPro" id="IPR003613">
    <property type="entry name" value="Ubox_domain"/>
</dbReference>
<keyword evidence="3" id="KW-1185">Reference proteome</keyword>
<dbReference type="EMBL" id="JBGBPQ010000015">
    <property type="protein sequence ID" value="KAL1510596.1"/>
    <property type="molecule type" value="Genomic_DNA"/>
</dbReference>
<dbReference type="PROSITE" id="PS51698">
    <property type="entry name" value="U_BOX"/>
    <property type="match status" value="1"/>
</dbReference>
<evidence type="ECO:0000313" key="3">
    <source>
        <dbReference type="Proteomes" id="UP001515480"/>
    </source>
</evidence>
<organism evidence="2 3">
    <name type="scientific">Prymnesium parvum</name>
    <name type="common">Toxic golden alga</name>
    <dbReference type="NCBI Taxonomy" id="97485"/>
    <lineage>
        <taxon>Eukaryota</taxon>
        <taxon>Haptista</taxon>
        <taxon>Haptophyta</taxon>
        <taxon>Prymnesiophyceae</taxon>
        <taxon>Prymnesiales</taxon>
        <taxon>Prymnesiaceae</taxon>
        <taxon>Prymnesium</taxon>
    </lineage>
</organism>
<dbReference type="GO" id="GO:0016567">
    <property type="term" value="P:protein ubiquitination"/>
    <property type="evidence" value="ECO:0007669"/>
    <property type="project" value="InterPro"/>
</dbReference>
<reference evidence="2 3" key="1">
    <citation type="journal article" date="2024" name="Science">
        <title>Giant polyketide synthase enzymes in the biosynthesis of giant marine polyether toxins.</title>
        <authorList>
            <person name="Fallon T.R."/>
            <person name="Shende V.V."/>
            <person name="Wierzbicki I.H."/>
            <person name="Pendleton A.L."/>
            <person name="Watervoot N.F."/>
            <person name="Auber R.P."/>
            <person name="Gonzalez D.J."/>
            <person name="Wisecaver J.H."/>
            <person name="Moore B.S."/>
        </authorList>
    </citation>
    <scope>NUCLEOTIDE SEQUENCE [LARGE SCALE GENOMIC DNA]</scope>
    <source>
        <strain evidence="2 3">12B1</strain>
    </source>
</reference>
<dbReference type="AlphaFoldDB" id="A0AB34J101"/>
<dbReference type="CDD" id="cd16655">
    <property type="entry name" value="RING-Ubox_WDSUB1-like"/>
    <property type="match status" value="1"/>
</dbReference>
<gene>
    <name evidence="2" type="ORF">AB1Y20_006897</name>
</gene>
<dbReference type="GO" id="GO:0004842">
    <property type="term" value="F:ubiquitin-protein transferase activity"/>
    <property type="evidence" value="ECO:0007669"/>
    <property type="project" value="InterPro"/>
</dbReference>